<evidence type="ECO:0000259" key="2">
    <source>
        <dbReference type="Pfam" id="PF03108"/>
    </source>
</evidence>
<feature type="region of interest" description="Disordered" evidence="1">
    <location>
        <begin position="509"/>
        <end position="530"/>
    </location>
</feature>
<dbReference type="Proteomes" id="UP000516314">
    <property type="component" value="Chromosome 3"/>
</dbReference>
<dbReference type="InterPro" id="IPR004332">
    <property type="entry name" value="Transposase_MuDR"/>
</dbReference>
<evidence type="ECO:0000256" key="1">
    <source>
        <dbReference type="SAM" id="MobiDB-lite"/>
    </source>
</evidence>
<evidence type="ECO:0000313" key="3">
    <source>
        <dbReference type="EMBL" id="CAD5324595.1"/>
    </source>
</evidence>
<dbReference type="PANTHER" id="PTHR31973:SF113">
    <property type="entry name" value="PROTEIN FAR1-RELATED SEQUENCE 5-LIKE"/>
    <property type="match status" value="1"/>
</dbReference>
<dbReference type="PANTHER" id="PTHR31973">
    <property type="entry name" value="POLYPROTEIN, PUTATIVE-RELATED"/>
    <property type="match status" value="1"/>
</dbReference>
<reference evidence="3 4" key="1">
    <citation type="submission" date="2020-09" db="EMBL/GenBank/DDBJ databases">
        <authorList>
            <person name="Ashkenazy H."/>
        </authorList>
    </citation>
    <scope>NUCLEOTIDE SEQUENCE [LARGE SCALE GENOMIC DNA]</scope>
    <source>
        <strain evidence="4">cv. Cdm-0</strain>
    </source>
</reference>
<dbReference type="Pfam" id="PF03108">
    <property type="entry name" value="DBD_Tnp_Mut"/>
    <property type="match status" value="1"/>
</dbReference>
<feature type="domain" description="Transposase MuDR plant" evidence="2">
    <location>
        <begin position="343"/>
        <end position="394"/>
    </location>
</feature>
<dbReference type="EMBL" id="LR881468">
    <property type="protein sequence ID" value="CAD5324595.1"/>
    <property type="molecule type" value="Genomic_DNA"/>
</dbReference>
<feature type="compositionally biased region" description="Polar residues" evidence="1">
    <location>
        <begin position="133"/>
        <end position="144"/>
    </location>
</feature>
<feature type="region of interest" description="Disordered" evidence="1">
    <location>
        <begin position="115"/>
        <end position="150"/>
    </location>
</feature>
<dbReference type="AlphaFoldDB" id="A0A7G2ET81"/>
<sequence length="530" mass="59685">MDDYIMVICGEWFCSSTREWKLEICNQIFSRVVPIHEGITLVALNEAILQEFGVKGLNPLLNYSVPNKNMFATKDKTPPVLVTSEIGLQYYLKTLRENKGLNLFVKFEEKVDTPNLSCETPGGSAKRKVESLYDTTNGSRNADTGSGDISYGVSKSPNVLVTPVNDEFMDALHDAEEKIARSGGLKSNEEVIVDDEDDIFVDDLFVDNKTEETEDEIDISDDTMPWGGYDKEFWGNFLSDDYGGSNAEELMSKGGVDARYKGKNNKDESFEGLNDKKVKTEWTAKTKVGCKAGSSHGLSGGARKLEEIDDEEFDIPPLFEDIEYEVKNIPDLDIEDDDKGIYKGKVYASKEDCQIGLAIYAIKNMFHFKQTRTKWNYFVLSCSDEKCDWRILAIHDTGYYEIKKASLDHTCSLDTRGQFMQKATSKVIASVFKAKYSGPTSGPVPMDLQQLVLEDSRVSASYNKCWRARESALTSVAGSDEESYCYLAEYLHLLKLTNPGTITHIETERDVEHESKERDSQECRRKGTSR</sequence>
<proteinExistence type="predicted"/>
<gene>
    <name evidence="3" type="ORF">AT9943_LOCUS12480</name>
</gene>
<evidence type="ECO:0000313" key="4">
    <source>
        <dbReference type="Proteomes" id="UP000516314"/>
    </source>
</evidence>
<protein>
    <submittedName>
        <fullName evidence="3">(thale cress) hypothetical protein</fullName>
    </submittedName>
</protein>
<name>A0A7G2ET81_ARATH</name>
<accession>A0A7G2ET81</accession>
<organism evidence="3 4">
    <name type="scientific">Arabidopsis thaliana</name>
    <name type="common">Mouse-ear cress</name>
    <dbReference type="NCBI Taxonomy" id="3702"/>
    <lineage>
        <taxon>Eukaryota</taxon>
        <taxon>Viridiplantae</taxon>
        <taxon>Streptophyta</taxon>
        <taxon>Embryophyta</taxon>
        <taxon>Tracheophyta</taxon>
        <taxon>Spermatophyta</taxon>
        <taxon>Magnoliopsida</taxon>
        <taxon>eudicotyledons</taxon>
        <taxon>Gunneridae</taxon>
        <taxon>Pentapetalae</taxon>
        <taxon>rosids</taxon>
        <taxon>malvids</taxon>
        <taxon>Brassicales</taxon>
        <taxon>Brassicaceae</taxon>
        <taxon>Camelineae</taxon>
        <taxon>Arabidopsis</taxon>
    </lineage>
</organism>